<sequence>MFFSTLTRVRTSFKSVSLKPFTSVVNLPARAAPRSTTPLCFPTPRLYSTPSTMAATDPKKYLFNHTMLRIKDPKVSVPFYEKHFGMKVLGHYKFEQFKFDIYYLAYDHPESPYYGKPVWDRQGVLELTHNYGTENDANYKINNGNVEPHRGFGHICFSVDNIEKVSADLENGGVKFQKKLTDGRQKDIAFALDPDGYWIELITNHEAKLVANETNPSSYRFNHTMLRVKDPKKSIEFYTEKLGMRLFRTSKHENAKFTLYFLSYDKDFEVNDASRAGDREGLLELTHNWGTEDEADFSYHNGNAEPQGFGHLAITVDDIEAACERFNKIGVKFKKQLDEGGMKYIAFILDPDGYWIEVIPPYNLPLENHAKI</sequence>
<dbReference type="AlphaFoldDB" id="A0A1D8NJS9"/>
<organism evidence="11 13">
    <name type="scientific">Yarrowia lipolytica</name>
    <name type="common">Candida lipolytica</name>
    <dbReference type="NCBI Taxonomy" id="4952"/>
    <lineage>
        <taxon>Eukaryota</taxon>
        <taxon>Fungi</taxon>
        <taxon>Dikarya</taxon>
        <taxon>Ascomycota</taxon>
        <taxon>Saccharomycotina</taxon>
        <taxon>Dipodascomycetes</taxon>
        <taxon>Dipodascales</taxon>
        <taxon>Dipodascales incertae sedis</taxon>
        <taxon>Yarrowia</taxon>
    </lineage>
</organism>
<dbReference type="UniPathway" id="UPA00619">
    <property type="reaction ID" value="UER00675"/>
</dbReference>
<dbReference type="PROSITE" id="PS00935">
    <property type="entry name" value="GLYOXALASE_I_2"/>
    <property type="match status" value="1"/>
</dbReference>
<dbReference type="Proteomes" id="UP000256601">
    <property type="component" value="Unassembled WGS sequence"/>
</dbReference>
<dbReference type="InterPro" id="IPR004360">
    <property type="entry name" value="Glyas_Fos-R_dOase_dom"/>
</dbReference>
<comment type="similarity">
    <text evidence="2 9">Belongs to the glyoxalase I family.</text>
</comment>
<keyword evidence="12" id="KW-0223">Dioxygenase</keyword>
<keyword evidence="4 8" id="KW-0479">Metal-binding</keyword>
<dbReference type="CDD" id="cd07233">
    <property type="entry name" value="GlxI_Zn"/>
    <property type="match status" value="2"/>
</dbReference>
<gene>
    <name evidence="12" type="ORF">B0I71DRAFT_131438</name>
    <name evidence="11" type="ORF">YALI1_E28631g</name>
</gene>
<dbReference type="InterPro" id="IPR037523">
    <property type="entry name" value="VOC_core"/>
</dbReference>
<evidence type="ECO:0000313" key="11">
    <source>
        <dbReference type="EMBL" id="AOW05891.1"/>
    </source>
</evidence>
<comment type="catalytic activity">
    <reaction evidence="9">
        <text>(R)-S-lactoylglutathione = methylglyoxal + glutathione</text>
        <dbReference type="Rhea" id="RHEA:19069"/>
        <dbReference type="ChEBI" id="CHEBI:17158"/>
        <dbReference type="ChEBI" id="CHEBI:57474"/>
        <dbReference type="ChEBI" id="CHEBI:57925"/>
        <dbReference type="EC" id="4.4.1.5"/>
    </reaction>
</comment>
<evidence type="ECO:0000313" key="14">
    <source>
        <dbReference type="Proteomes" id="UP000256601"/>
    </source>
</evidence>
<dbReference type="eggNOG" id="KOG2944">
    <property type="taxonomic scope" value="Eukaryota"/>
</dbReference>
<evidence type="ECO:0000256" key="6">
    <source>
        <dbReference type="ARBA" id="ARBA00023239"/>
    </source>
</evidence>
<proteinExistence type="inferred from homology"/>
<dbReference type="PROSITE" id="PS00934">
    <property type="entry name" value="GLYOXALASE_I_1"/>
    <property type="match status" value="2"/>
</dbReference>
<reference evidence="11 13" key="1">
    <citation type="journal article" date="2016" name="PLoS ONE">
        <title>Sequence Assembly of Yarrowia lipolytica Strain W29/CLIB89 Shows Transposable Element Diversity.</title>
        <authorList>
            <person name="Magnan C."/>
            <person name="Yu J."/>
            <person name="Chang I."/>
            <person name="Jahn E."/>
            <person name="Kanomata Y."/>
            <person name="Wu J."/>
            <person name="Zeller M."/>
            <person name="Oakes M."/>
            <person name="Baldi P."/>
            <person name="Sandmeyer S."/>
        </authorList>
    </citation>
    <scope>NUCLEOTIDE SEQUENCE [LARGE SCALE GENOMIC DNA]</scope>
    <source>
        <strain evidence="11">CLIB89</strain>
        <strain evidence="13">CLIB89(W29)</strain>
    </source>
</reference>
<reference evidence="12 14" key="2">
    <citation type="submission" date="2018-07" db="EMBL/GenBank/DDBJ databases">
        <title>Draft Genome Assemblies for Five Robust Yarrowia lipolytica Strains Exhibiting High Lipid Production and Pentose Sugar Utilization and Sugar Alcohol Secretion from Undetoxified Lignocellulosic Biomass Hydrolysates.</title>
        <authorList>
            <consortium name="DOE Joint Genome Institute"/>
            <person name="Walker C."/>
            <person name="Ryu S."/>
            <person name="Na H."/>
            <person name="Zane M."/>
            <person name="LaButti K."/>
            <person name="Lipzen A."/>
            <person name="Haridas S."/>
            <person name="Barry K."/>
            <person name="Grigoriev I.V."/>
            <person name="Quarterman J."/>
            <person name="Slininger P."/>
            <person name="Dien B."/>
            <person name="Trinh C.T."/>
        </authorList>
    </citation>
    <scope>NUCLEOTIDE SEQUENCE [LARGE SCALE GENOMIC DNA]</scope>
    <source>
        <strain evidence="12 14">YB392</strain>
    </source>
</reference>
<dbReference type="PROSITE" id="PS51819">
    <property type="entry name" value="VOC"/>
    <property type="match status" value="2"/>
</dbReference>
<keyword evidence="12" id="KW-0560">Oxidoreductase</keyword>
<dbReference type="VEuPathDB" id="FungiDB:YALI0_E24057g"/>
<feature type="domain" description="VOC" evidence="10">
    <location>
        <begin position="220"/>
        <end position="361"/>
    </location>
</feature>
<dbReference type="GO" id="GO:0046872">
    <property type="term" value="F:metal ion binding"/>
    <property type="evidence" value="ECO:0007669"/>
    <property type="project" value="UniProtKB-UniRule"/>
</dbReference>
<dbReference type="EC" id="4.4.1.5" evidence="3 9"/>
<dbReference type="PANTHER" id="PTHR10374:SF30">
    <property type="entry name" value="LACTOYLGLUTATHIONE LYASE"/>
    <property type="match status" value="1"/>
</dbReference>
<evidence type="ECO:0000256" key="9">
    <source>
        <dbReference type="RuleBase" id="RU361179"/>
    </source>
</evidence>
<evidence type="ECO:0000313" key="12">
    <source>
        <dbReference type="EMBL" id="RDW26118.1"/>
    </source>
</evidence>
<evidence type="ECO:0000256" key="7">
    <source>
        <dbReference type="PIRSR" id="PIRSR604361-1"/>
    </source>
</evidence>
<comment type="function">
    <text evidence="9">Catalyzes the conversion of hemimercaptal, formed from methylglyoxal and glutathione, to S-lactoylglutathione.</text>
</comment>
<dbReference type="VEuPathDB" id="FungiDB:YALI1_E28631g"/>
<feature type="domain" description="VOC" evidence="10">
    <location>
        <begin position="62"/>
        <end position="204"/>
    </location>
</feature>
<evidence type="ECO:0000256" key="2">
    <source>
        <dbReference type="ARBA" id="ARBA00010363"/>
    </source>
</evidence>
<dbReference type="KEGG" id="yli:2912696"/>
<dbReference type="SUPFAM" id="SSF54593">
    <property type="entry name" value="Glyoxalase/Bleomycin resistance protein/Dihydroxybiphenyl dioxygenase"/>
    <property type="match status" value="2"/>
</dbReference>
<dbReference type="InterPro" id="IPR029068">
    <property type="entry name" value="Glyas_Bleomycin-R_OHBP_Dase"/>
</dbReference>
<dbReference type="NCBIfam" id="TIGR00068">
    <property type="entry name" value="glyox_I"/>
    <property type="match status" value="2"/>
</dbReference>
<evidence type="ECO:0000313" key="13">
    <source>
        <dbReference type="Proteomes" id="UP000182444"/>
    </source>
</evidence>
<dbReference type="EMBL" id="CP017557">
    <property type="protein sequence ID" value="AOW05891.1"/>
    <property type="molecule type" value="Genomic_DNA"/>
</dbReference>
<dbReference type="Gene3D" id="3.10.180.10">
    <property type="entry name" value="2,3-Dihydroxybiphenyl 1,2-Dioxygenase, domain 1"/>
    <property type="match status" value="2"/>
</dbReference>
<comment type="cofactor">
    <cofactor evidence="8">
        <name>Zn(2+)</name>
        <dbReference type="ChEBI" id="CHEBI:29105"/>
    </cofactor>
    <text evidence="8">Binds 1 zinc ion per subunit. In the homodimer, two zinc ions are bound between subunits.</text>
</comment>
<dbReference type="InterPro" id="IPR018146">
    <property type="entry name" value="Glyoxalase_1_CS"/>
</dbReference>
<feature type="binding site" evidence="8">
    <location>
        <position position="284"/>
    </location>
    <ligand>
        <name>Zn(2+)</name>
        <dbReference type="ChEBI" id="CHEBI:29105"/>
        <note>ligand shared between dimeric partners</note>
    </ligand>
</feature>
<dbReference type="Pfam" id="PF00903">
    <property type="entry name" value="Glyoxalase"/>
    <property type="match status" value="2"/>
</dbReference>
<evidence type="ECO:0000256" key="5">
    <source>
        <dbReference type="ARBA" id="ARBA00022833"/>
    </source>
</evidence>
<dbReference type="Proteomes" id="UP000182444">
    <property type="component" value="Chromosome 1E"/>
</dbReference>
<feature type="binding site" evidence="8">
    <location>
        <position position="357"/>
    </location>
    <ligand>
        <name>Zn(2+)</name>
        <dbReference type="ChEBI" id="CHEBI:29105"/>
        <note>ligand shared between dimeric partners</note>
    </ligand>
</feature>
<accession>A0A1D8NJS9</accession>
<keyword evidence="6 9" id="KW-0456">Lyase</keyword>
<evidence type="ECO:0000256" key="3">
    <source>
        <dbReference type="ARBA" id="ARBA00012081"/>
    </source>
</evidence>
<evidence type="ECO:0000259" key="10">
    <source>
        <dbReference type="PROSITE" id="PS51819"/>
    </source>
</evidence>
<feature type="active site" description="Proton donor/acceptor" evidence="7">
    <location>
        <position position="357"/>
    </location>
</feature>
<dbReference type="PANTHER" id="PTHR10374">
    <property type="entry name" value="LACTOYLGLUTATHIONE LYASE GLYOXALASE I"/>
    <property type="match status" value="1"/>
</dbReference>
<evidence type="ECO:0000256" key="8">
    <source>
        <dbReference type="PIRSR" id="PIRSR604361-3"/>
    </source>
</evidence>
<dbReference type="GO" id="GO:0004462">
    <property type="term" value="F:lactoylglutathione lyase activity"/>
    <property type="evidence" value="ECO:0007669"/>
    <property type="project" value="UniProtKB-UniRule"/>
</dbReference>
<dbReference type="EMBL" id="KZ858986">
    <property type="protein sequence ID" value="RDW26118.1"/>
    <property type="molecule type" value="Genomic_DNA"/>
</dbReference>
<keyword evidence="5 8" id="KW-0862">Zinc</keyword>
<dbReference type="GO" id="GO:0051213">
    <property type="term" value="F:dioxygenase activity"/>
    <property type="evidence" value="ECO:0007669"/>
    <property type="project" value="UniProtKB-KW"/>
</dbReference>
<name>A0A1D8NJS9_YARLL</name>
<dbReference type="InterPro" id="IPR004361">
    <property type="entry name" value="Glyoxalase_1"/>
</dbReference>
<feature type="binding site" evidence="8">
    <location>
        <position position="311"/>
    </location>
    <ligand>
        <name>Zn(2+)</name>
        <dbReference type="ChEBI" id="CHEBI:29105"/>
        <note>ligand shared between dimeric partners</note>
    </ligand>
</feature>
<evidence type="ECO:0000256" key="1">
    <source>
        <dbReference type="ARBA" id="ARBA00005008"/>
    </source>
</evidence>
<evidence type="ECO:0000256" key="4">
    <source>
        <dbReference type="ARBA" id="ARBA00022723"/>
    </source>
</evidence>
<protein>
    <recommendedName>
        <fullName evidence="3 9">Lactoylglutathione lyase</fullName>
        <ecNumber evidence="3 9">4.4.1.5</ecNumber>
    </recommendedName>
    <alternativeName>
        <fullName evidence="9">Glyoxalase I</fullName>
    </alternativeName>
</protein>
<comment type="pathway">
    <text evidence="1 9">Secondary metabolite metabolism; methylglyoxal degradation; (R)-lactate from methylglyoxal: step 1/2.</text>
</comment>